<dbReference type="Gene3D" id="3.30.60.90">
    <property type="match status" value="1"/>
</dbReference>
<evidence type="ECO:0000256" key="2">
    <source>
        <dbReference type="ARBA" id="ARBA00004177"/>
    </source>
</evidence>
<evidence type="ECO:0000259" key="27">
    <source>
        <dbReference type="PROSITE" id="PS50089"/>
    </source>
</evidence>
<comment type="pathway">
    <text evidence="4">Protein modification; protein ubiquitination.</text>
</comment>
<dbReference type="Gene3D" id="1.25.40.20">
    <property type="entry name" value="Ankyrin repeat-containing domain"/>
    <property type="match status" value="4"/>
</dbReference>
<evidence type="ECO:0000256" key="23">
    <source>
        <dbReference type="ARBA" id="ARBA00080621"/>
    </source>
</evidence>
<evidence type="ECO:0000259" key="28">
    <source>
        <dbReference type="PROSITE" id="PS50135"/>
    </source>
</evidence>
<comment type="subunit">
    <text evidence="20">Interacts with actin monomer.</text>
</comment>
<evidence type="ECO:0000256" key="10">
    <source>
        <dbReference type="ARBA" id="ARBA00022737"/>
    </source>
</evidence>
<evidence type="ECO:0000256" key="7">
    <source>
        <dbReference type="ARBA" id="ARBA00022553"/>
    </source>
</evidence>
<proteinExistence type="predicted"/>
<keyword evidence="16" id="KW-0914">Notch signaling pathway</keyword>
<dbReference type="Pfam" id="PF00569">
    <property type="entry name" value="ZZ"/>
    <property type="match status" value="1"/>
</dbReference>
<feature type="repeat" description="ANK" evidence="24">
    <location>
        <begin position="684"/>
        <end position="706"/>
    </location>
</feature>
<comment type="subcellular location">
    <subcellularLocation>
        <location evidence="3">Cytoplasm</location>
    </subcellularLocation>
    <subcellularLocation>
        <location evidence="2">Endosome</location>
    </subcellularLocation>
</comment>
<feature type="region of interest" description="Disordered" evidence="26">
    <location>
        <begin position="414"/>
        <end position="434"/>
    </location>
</feature>
<dbReference type="InterPro" id="IPR013083">
    <property type="entry name" value="Znf_RING/FYVE/PHD"/>
</dbReference>
<dbReference type="GO" id="GO:0008270">
    <property type="term" value="F:zinc ion binding"/>
    <property type="evidence" value="ECO:0007669"/>
    <property type="project" value="UniProtKB-KW"/>
</dbReference>
<dbReference type="Gene3D" id="3.30.40.10">
    <property type="entry name" value="Zinc/RING finger domain, C3HC4 (zinc finger)"/>
    <property type="match status" value="2"/>
</dbReference>
<dbReference type="PANTHER" id="PTHR24202">
    <property type="entry name" value="E3 UBIQUITIN-PROTEIN LIGASE MIB2"/>
    <property type="match status" value="1"/>
</dbReference>
<keyword evidence="15" id="KW-0832">Ubl conjugation</keyword>
<dbReference type="AlphaFoldDB" id="A0A1A6HQU5"/>
<dbReference type="UniPathway" id="UPA00143"/>
<keyword evidence="12 25" id="KW-0863">Zinc-finger</keyword>
<evidence type="ECO:0000256" key="9">
    <source>
        <dbReference type="ARBA" id="ARBA00022723"/>
    </source>
</evidence>
<dbReference type="GO" id="GO:0005768">
    <property type="term" value="C:endosome"/>
    <property type="evidence" value="ECO:0007669"/>
    <property type="project" value="UniProtKB-SubCell"/>
</dbReference>
<dbReference type="Pfam" id="PF18346">
    <property type="entry name" value="SH3_15"/>
    <property type="match status" value="2"/>
</dbReference>
<dbReference type="CDD" id="cd02339">
    <property type="entry name" value="ZZ_Mind_bomb"/>
    <property type="match status" value="1"/>
</dbReference>
<evidence type="ECO:0000256" key="4">
    <source>
        <dbReference type="ARBA" id="ARBA00004906"/>
    </source>
</evidence>
<dbReference type="FunFam" id="2.30.30.40:FF:000044">
    <property type="entry name" value="E3 ubiquitin-protein ligase MIB2, putative"/>
    <property type="match status" value="1"/>
</dbReference>
<evidence type="ECO:0000256" key="3">
    <source>
        <dbReference type="ARBA" id="ARBA00004496"/>
    </source>
</evidence>
<feature type="domain" description="MIB/HERC2" evidence="29">
    <location>
        <begin position="1"/>
        <end position="80"/>
    </location>
</feature>
<name>A0A1A6HQU5_NEOLE</name>
<dbReference type="PRINTS" id="PR01415">
    <property type="entry name" value="ANKYRIN"/>
</dbReference>
<dbReference type="InterPro" id="IPR010606">
    <property type="entry name" value="Mib_Herc2"/>
</dbReference>
<dbReference type="GO" id="GO:0016567">
    <property type="term" value="P:protein ubiquitination"/>
    <property type="evidence" value="ECO:0007669"/>
    <property type="project" value="UniProtKB-UniPathway"/>
</dbReference>
<evidence type="ECO:0000256" key="1">
    <source>
        <dbReference type="ARBA" id="ARBA00000900"/>
    </source>
</evidence>
<gene>
    <name evidence="30" type="ORF">A6R68_20963</name>
</gene>
<dbReference type="FunFam" id="3.30.60.90:FF:000004">
    <property type="entry name" value="Putative E3 ubiquitin-protein ligase MIB2"/>
    <property type="match status" value="1"/>
</dbReference>
<dbReference type="OrthoDB" id="2122982at2759"/>
<dbReference type="EMBL" id="LZPO01017310">
    <property type="protein sequence ID" value="OBS80828.1"/>
    <property type="molecule type" value="Genomic_DNA"/>
</dbReference>
<evidence type="ECO:0000256" key="11">
    <source>
        <dbReference type="ARBA" id="ARBA00022753"/>
    </source>
</evidence>
<dbReference type="InterPro" id="IPR040847">
    <property type="entry name" value="SH3_15"/>
</dbReference>
<dbReference type="EC" id="2.3.2.27" evidence="5"/>
<evidence type="ECO:0000256" key="21">
    <source>
        <dbReference type="ARBA" id="ARBA00071885"/>
    </source>
</evidence>
<dbReference type="PANTHER" id="PTHR24202:SF4">
    <property type="entry name" value="E3 UBIQUITIN-PROTEIN LIGASE MIB2-RELATED"/>
    <property type="match status" value="1"/>
</dbReference>
<dbReference type="InterPro" id="IPR000433">
    <property type="entry name" value="Znf_ZZ"/>
</dbReference>
<keyword evidence="9" id="KW-0479">Metal-binding</keyword>
<keyword evidence="11" id="KW-0967">Endosome</keyword>
<dbReference type="Pfam" id="PF13920">
    <property type="entry name" value="zf-C3HC4_3"/>
    <property type="match status" value="2"/>
</dbReference>
<dbReference type="Pfam" id="PF12796">
    <property type="entry name" value="Ank_2"/>
    <property type="match status" value="2"/>
</dbReference>
<dbReference type="Pfam" id="PF13857">
    <property type="entry name" value="Ank_5"/>
    <property type="match status" value="1"/>
</dbReference>
<dbReference type="PROSITE" id="PS50089">
    <property type="entry name" value="ZF_RING_2"/>
    <property type="match status" value="2"/>
</dbReference>
<evidence type="ECO:0000256" key="6">
    <source>
        <dbReference type="ARBA" id="ARBA00022490"/>
    </source>
</evidence>
<dbReference type="PROSITE" id="PS50088">
    <property type="entry name" value="ANK_REPEAT"/>
    <property type="match status" value="5"/>
</dbReference>
<feature type="repeat" description="ANK" evidence="24">
    <location>
        <begin position="581"/>
        <end position="613"/>
    </location>
</feature>
<comment type="catalytic activity">
    <reaction evidence="1">
        <text>S-ubiquitinyl-[E2 ubiquitin-conjugating enzyme]-L-cysteine + [acceptor protein]-L-lysine = [E2 ubiquitin-conjugating enzyme]-L-cysteine + N(6)-ubiquitinyl-[acceptor protein]-L-lysine.</text>
        <dbReference type="EC" id="2.3.2.27"/>
    </reaction>
</comment>
<evidence type="ECO:0000313" key="30">
    <source>
        <dbReference type="EMBL" id="OBS80828.1"/>
    </source>
</evidence>
<sequence>MDLDPHAGVQVGMRVVRGMDWKWGQQDGGEGGVGTVVELGRHGSPSTPDRTVVVQWDQGTCTNYRAGYQGAHDLLLYDNAQIGIRHPNIICDCCKKHGLRGMRWKCRVCFDYDLCTQCYMHNKHDLTHAFERYETSHSRPVTLSPRQGLPRIPLRGIFQGAKVVRGPDWEWGSQDGGEGKTGRVVDIRGWDVETGRSVASVTWADGTTNVYRVGHKGKVDLKCVGEAAGGFYYKEHLPKLGKPAELQRRVSADGQPFQCGDKVKCLLDTDVLRDMQEGHGGWNPRMAEFIGQMGTVHRITDRGDVRVQFNHETRWTFHPGALTKHNSFWVGDMVRVIDDLDTVKRLQAGHGEWTDDMAPALGRVGKVVKVFGDGNLRVAVGLQRWTFSPSCLVAYRPEEDANLDVAERARENKSAASASVAGGRQGSPWPALTSTLPPGLLSVALDKLRTQKSDPEHPGRLVVEAALGNVARALDLLRRHPEQASKLPPCPSDCRQGEGPEFMRWLSTQVDTKNQGRTALQVAAYLGQVELVQLLLQARASVDLLDDEGNTALHYAALGNQPEATRMLLSAGCGVDARNGTRSTALHVAVQRGFLEVVKTLCERGCDVNLPDAHADTPLHSAISAGAGASSIVEVLTELPGINVTATNSQGFTLLHHASLKGHVLAVRKILARARQLVDAKKEDGFTALHLAALNNHREVAQVLIREVGAGGPGPQAHRPGTTPNGVSKLSLCPPFPQGRCDVNVRNRKLQTPLHLAVQQAHLGLVPLLVDAGCSVNTEDEEGDTALHVALQRHQLLPLVADKAVGDPGPLQLLSRLQASGLPGSTELTVGAALACFLALEGADVNYANHRGRSPLDLATEGRVLKALQGCAQRFRERQAGGSGGMPPDPRHVLSTSNTVRNLHVSGTAGPEAAECLVCSELALLVLFSPCQHRTVCEECARRMKKCIRCQVVISKKLRPDGSEVVNTIQVPGPPRQLVEELQSRYRQMEERITCPICIDNHIRLVFQCGHGACAPCGAALNACPICRQPIRDRIQIFV</sequence>
<evidence type="ECO:0000256" key="19">
    <source>
        <dbReference type="ARBA" id="ARBA00056224"/>
    </source>
</evidence>
<evidence type="ECO:0000256" key="25">
    <source>
        <dbReference type="PROSITE-ProRule" id="PRU00228"/>
    </source>
</evidence>
<keyword evidence="17 24" id="KW-0040">ANK repeat</keyword>
<evidence type="ECO:0000256" key="18">
    <source>
        <dbReference type="ARBA" id="ARBA00023203"/>
    </source>
</evidence>
<dbReference type="FunFam" id="1.25.40.20:FF:000075">
    <property type="entry name" value="E3 ubiquitin-protein ligase MIB2 isoform X1"/>
    <property type="match status" value="1"/>
</dbReference>
<evidence type="ECO:0000259" key="29">
    <source>
        <dbReference type="PROSITE" id="PS51416"/>
    </source>
</evidence>
<evidence type="ECO:0000256" key="13">
    <source>
        <dbReference type="ARBA" id="ARBA00022786"/>
    </source>
</evidence>
<keyword evidence="13" id="KW-0833">Ubl conjugation pathway</keyword>
<dbReference type="FunFam" id="3.30.40.10:FF:000094">
    <property type="entry name" value="E3 ubiquitin-protein ligase MIB2 isoform X1"/>
    <property type="match status" value="1"/>
</dbReference>
<evidence type="ECO:0000256" key="17">
    <source>
        <dbReference type="ARBA" id="ARBA00023043"/>
    </source>
</evidence>
<evidence type="ECO:0000256" key="14">
    <source>
        <dbReference type="ARBA" id="ARBA00022833"/>
    </source>
</evidence>
<feature type="domain" description="RING-type" evidence="27">
    <location>
        <begin position="995"/>
        <end position="1028"/>
    </location>
</feature>
<dbReference type="InterPro" id="IPR037252">
    <property type="entry name" value="Mib_Herc2_sf"/>
</dbReference>
<feature type="repeat" description="ANK" evidence="24">
    <location>
        <begin position="548"/>
        <end position="580"/>
    </location>
</feature>
<feature type="domain" description="RING-type" evidence="27">
    <location>
        <begin position="916"/>
        <end position="951"/>
    </location>
</feature>
<keyword evidence="10" id="KW-0677">Repeat</keyword>
<comment type="function">
    <text evidence="19">E3 ubiquitin-protein ligase that mediates ubiquitination of Delta receptors, which act as ligands of Notch proteins. Positively regulates the Delta-mediated Notch signaling by ubiquitinating the intracellular domain of Delta, leading to endocytosis of Delta receptors.</text>
</comment>
<dbReference type="SMART" id="SM00248">
    <property type="entry name" value="ANK"/>
    <property type="match status" value="8"/>
</dbReference>
<dbReference type="PROSITE" id="PS51416">
    <property type="entry name" value="MIB_HERC2"/>
    <property type="match status" value="2"/>
</dbReference>
<dbReference type="FunFam" id="3.30.40.10:FF:000250">
    <property type="entry name" value="E3 ubiquitin-protein ligase MIB2 isoform X2"/>
    <property type="match status" value="1"/>
</dbReference>
<dbReference type="FunFam" id="2.30.30.40:FF:000078">
    <property type="entry name" value="Putative e3 ubiquitin-protein ligase mib2"/>
    <property type="match status" value="1"/>
</dbReference>
<keyword evidence="8" id="KW-0808">Transferase</keyword>
<comment type="caution">
    <text evidence="30">The sequence shown here is derived from an EMBL/GenBank/DDBJ whole genome shotgun (WGS) entry which is preliminary data.</text>
</comment>
<dbReference type="GO" id="GO:0003779">
    <property type="term" value="F:actin binding"/>
    <property type="evidence" value="ECO:0007669"/>
    <property type="project" value="UniProtKB-KW"/>
</dbReference>
<dbReference type="GO" id="GO:0061630">
    <property type="term" value="F:ubiquitin protein ligase activity"/>
    <property type="evidence" value="ECO:0007669"/>
    <property type="project" value="UniProtKB-EC"/>
</dbReference>
<dbReference type="SMART" id="SM00291">
    <property type="entry name" value="ZnF_ZZ"/>
    <property type="match status" value="1"/>
</dbReference>
<dbReference type="InterPro" id="IPR042056">
    <property type="entry name" value="MIB1/2_ZZ"/>
</dbReference>
<evidence type="ECO:0000256" key="12">
    <source>
        <dbReference type="ARBA" id="ARBA00022771"/>
    </source>
</evidence>
<keyword evidence="31" id="KW-1185">Reference proteome</keyword>
<protein>
    <recommendedName>
        <fullName evidence="21">E3 ubiquitin-protein ligase MIB2</fullName>
        <ecNumber evidence="5">2.3.2.27</ecNumber>
    </recommendedName>
    <alternativeName>
        <fullName evidence="22">Mind bomb homolog 2</fullName>
    </alternativeName>
    <alternativeName>
        <fullName evidence="23">RING-type E3 ubiquitin transferase MIB2</fullName>
    </alternativeName>
</protein>
<keyword evidence="6" id="KW-0963">Cytoplasm</keyword>
<dbReference type="InterPro" id="IPR001841">
    <property type="entry name" value="Znf_RING"/>
</dbReference>
<dbReference type="PROSITE" id="PS50297">
    <property type="entry name" value="ANK_REP_REGION"/>
    <property type="match status" value="5"/>
</dbReference>
<evidence type="ECO:0000256" key="16">
    <source>
        <dbReference type="ARBA" id="ARBA00022976"/>
    </source>
</evidence>
<evidence type="ECO:0000313" key="31">
    <source>
        <dbReference type="Proteomes" id="UP000092124"/>
    </source>
</evidence>
<feature type="repeat" description="ANK" evidence="24">
    <location>
        <begin position="515"/>
        <end position="547"/>
    </location>
</feature>
<keyword evidence="7" id="KW-0597">Phosphoprotein</keyword>
<feature type="repeat" description="ANK" evidence="24">
    <location>
        <begin position="749"/>
        <end position="781"/>
    </location>
</feature>
<feature type="domain" description="MIB/HERC2" evidence="29">
    <location>
        <begin position="149"/>
        <end position="227"/>
    </location>
</feature>
<evidence type="ECO:0000256" key="22">
    <source>
        <dbReference type="ARBA" id="ARBA00078905"/>
    </source>
</evidence>
<dbReference type="Gene3D" id="2.30.30.40">
    <property type="entry name" value="SH3 Domains"/>
    <property type="match status" value="2"/>
</dbReference>
<evidence type="ECO:0000256" key="15">
    <source>
        <dbReference type="ARBA" id="ARBA00022843"/>
    </source>
</evidence>
<dbReference type="STRING" id="56216.A0A1A6HQU5"/>
<evidence type="ECO:0000256" key="5">
    <source>
        <dbReference type="ARBA" id="ARBA00012483"/>
    </source>
</evidence>
<dbReference type="Pfam" id="PF06701">
    <property type="entry name" value="MIB_HERC2"/>
    <property type="match status" value="2"/>
</dbReference>
<evidence type="ECO:0000256" key="24">
    <source>
        <dbReference type="PROSITE-ProRule" id="PRU00023"/>
    </source>
</evidence>
<reference evidence="30 31" key="1">
    <citation type="submission" date="2016-06" db="EMBL/GenBank/DDBJ databases">
        <title>The Draft Genome Sequence and Annotation of the Desert Woodrat Neotoma lepida.</title>
        <authorList>
            <person name="Campbell M."/>
            <person name="Oakeson K.F."/>
            <person name="Yandell M."/>
            <person name="Halpert J.R."/>
            <person name="Dearing D."/>
        </authorList>
    </citation>
    <scope>NUCLEOTIDE SEQUENCE [LARGE SCALE GENOMIC DNA]</scope>
    <source>
        <strain evidence="30">417</strain>
        <tissue evidence="30">Liver</tissue>
    </source>
</reference>
<dbReference type="Proteomes" id="UP000092124">
    <property type="component" value="Unassembled WGS sequence"/>
</dbReference>
<dbReference type="InterPro" id="IPR002110">
    <property type="entry name" value="Ankyrin_rpt"/>
</dbReference>
<dbReference type="SUPFAM" id="SSF57850">
    <property type="entry name" value="RING/U-box"/>
    <property type="match status" value="2"/>
</dbReference>
<dbReference type="PROSITE" id="PS50135">
    <property type="entry name" value="ZF_ZZ_2"/>
    <property type="match status" value="1"/>
</dbReference>
<evidence type="ECO:0000256" key="20">
    <source>
        <dbReference type="ARBA" id="ARBA00065675"/>
    </source>
</evidence>
<feature type="domain" description="ZZ-type" evidence="28">
    <location>
        <begin position="86"/>
        <end position="138"/>
    </location>
</feature>
<keyword evidence="18" id="KW-0009">Actin-binding</keyword>
<dbReference type="InterPro" id="IPR043145">
    <property type="entry name" value="Znf_ZZ_sf"/>
</dbReference>
<dbReference type="Pfam" id="PF00023">
    <property type="entry name" value="Ank"/>
    <property type="match status" value="1"/>
</dbReference>
<dbReference type="GO" id="GO:0007219">
    <property type="term" value="P:Notch signaling pathway"/>
    <property type="evidence" value="ECO:0007669"/>
    <property type="project" value="UniProtKB-KW"/>
</dbReference>
<dbReference type="FunFam" id="1.25.40.20:FF:000158">
    <property type="entry name" value="E3 ubiquitin-protein ligase MIB2 isoform X3"/>
    <property type="match status" value="1"/>
</dbReference>
<organism evidence="30 31">
    <name type="scientific">Neotoma lepida</name>
    <name type="common">Desert woodrat</name>
    <dbReference type="NCBI Taxonomy" id="56216"/>
    <lineage>
        <taxon>Eukaryota</taxon>
        <taxon>Metazoa</taxon>
        <taxon>Chordata</taxon>
        <taxon>Craniata</taxon>
        <taxon>Vertebrata</taxon>
        <taxon>Euteleostomi</taxon>
        <taxon>Mammalia</taxon>
        <taxon>Eutheria</taxon>
        <taxon>Euarchontoglires</taxon>
        <taxon>Glires</taxon>
        <taxon>Rodentia</taxon>
        <taxon>Myomorpha</taxon>
        <taxon>Muroidea</taxon>
        <taxon>Cricetidae</taxon>
        <taxon>Neotominae</taxon>
        <taxon>Neotoma</taxon>
    </lineage>
</organism>
<accession>A0A1A6HQU5</accession>
<dbReference type="CDD" id="cd16726">
    <property type="entry name" value="RING-HC_MIB2_rpt1"/>
    <property type="match status" value="1"/>
</dbReference>
<evidence type="ECO:0000256" key="8">
    <source>
        <dbReference type="ARBA" id="ARBA00022679"/>
    </source>
</evidence>
<dbReference type="SUPFAM" id="SSF159034">
    <property type="entry name" value="Mib/herc2 domain-like"/>
    <property type="match status" value="2"/>
</dbReference>
<dbReference type="PROSITE" id="PS01357">
    <property type="entry name" value="ZF_ZZ_1"/>
    <property type="match status" value="1"/>
</dbReference>
<evidence type="ECO:0000256" key="26">
    <source>
        <dbReference type="SAM" id="MobiDB-lite"/>
    </source>
</evidence>
<dbReference type="InterPro" id="IPR036770">
    <property type="entry name" value="Ankyrin_rpt-contain_sf"/>
</dbReference>
<dbReference type="SMART" id="SM00184">
    <property type="entry name" value="RING"/>
    <property type="match status" value="2"/>
</dbReference>
<dbReference type="SUPFAM" id="SSF48403">
    <property type="entry name" value="Ankyrin repeat"/>
    <property type="match status" value="1"/>
</dbReference>
<keyword evidence="14" id="KW-0862">Zinc</keyword>